<feature type="chain" id="PRO_5046789477" description="Protein CyaE" evidence="8">
    <location>
        <begin position="34"/>
        <end position="506"/>
    </location>
</feature>
<evidence type="ECO:0000256" key="6">
    <source>
        <dbReference type="ARBA" id="ARBA00023237"/>
    </source>
</evidence>
<dbReference type="InterPro" id="IPR003423">
    <property type="entry name" value="OMP_efflux"/>
</dbReference>
<evidence type="ECO:0000313" key="9">
    <source>
        <dbReference type="EMBL" id="MET4578780.1"/>
    </source>
</evidence>
<dbReference type="PROSITE" id="PS51257">
    <property type="entry name" value="PROKAR_LIPOPROTEIN"/>
    <property type="match status" value="1"/>
</dbReference>
<gene>
    <name evidence="9" type="ORF">ABIE13_003896</name>
</gene>
<dbReference type="InterPro" id="IPR051906">
    <property type="entry name" value="TolC-like"/>
</dbReference>
<comment type="function">
    <text evidence="7">CyaE is necessary for transport of calmodulin-sensitive adenylate cyclase-hemolysin (cyclolysin).</text>
</comment>
<keyword evidence="3" id="KW-1134">Transmembrane beta strand</keyword>
<dbReference type="Gene3D" id="1.20.1600.10">
    <property type="entry name" value="Outer membrane efflux proteins (OEP)"/>
    <property type="match status" value="1"/>
</dbReference>
<feature type="signal peptide" evidence="8">
    <location>
        <begin position="1"/>
        <end position="33"/>
    </location>
</feature>
<dbReference type="InterPro" id="IPR028351">
    <property type="entry name" value="CyaE"/>
</dbReference>
<evidence type="ECO:0000256" key="1">
    <source>
        <dbReference type="ARBA" id="ARBA00007613"/>
    </source>
</evidence>
<accession>A0ABV2QCQ1</accession>
<evidence type="ECO:0000256" key="5">
    <source>
        <dbReference type="ARBA" id="ARBA00023136"/>
    </source>
</evidence>
<dbReference type="Proteomes" id="UP001549320">
    <property type="component" value="Unassembled WGS sequence"/>
</dbReference>
<evidence type="ECO:0000256" key="7">
    <source>
        <dbReference type="PIRNR" id="PIRNR001892"/>
    </source>
</evidence>
<keyword evidence="4" id="KW-0812">Transmembrane</keyword>
<evidence type="ECO:0000256" key="2">
    <source>
        <dbReference type="ARBA" id="ARBA00022448"/>
    </source>
</evidence>
<keyword evidence="10" id="KW-1185">Reference proteome</keyword>
<keyword evidence="7" id="KW-0354">Hemolysis</keyword>
<dbReference type="PANTHER" id="PTHR30026:SF20">
    <property type="entry name" value="OUTER MEMBRANE PROTEIN TOLC"/>
    <property type="match status" value="1"/>
</dbReference>
<comment type="similarity">
    <text evidence="1 7">Belongs to the outer membrane factor (OMF) (TC 1.B.17) family.</text>
</comment>
<dbReference type="PIRSF" id="PIRSF001892">
    <property type="entry name" value="CyaE"/>
    <property type="match status" value="1"/>
</dbReference>
<protein>
    <recommendedName>
        <fullName evidence="7">Protein CyaE</fullName>
    </recommendedName>
</protein>
<evidence type="ECO:0000256" key="8">
    <source>
        <dbReference type="SAM" id="SignalP"/>
    </source>
</evidence>
<keyword evidence="6 7" id="KW-0998">Cell outer membrane</keyword>
<evidence type="ECO:0000313" key="10">
    <source>
        <dbReference type="Proteomes" id="UP001549320"/>
    </source>
</evidence>
<comment type="caution">
    <text evidence="9">The sequence shown here is derived from an EMBL/GenBank/DDBJ whole genome shotgun (WGS) entry which is preliminary data.</text>
</comment>
<name>A0ABV2QCQ1_9BURK</name>
<keyword evidence="2 7" id="KW-0813">Transport</keyword>
<organism evidence="9 10">
    <name type="scientific">Ottowia thiooxydans</name>
    <dbReference type="NCBI Taxonomy" id="219182"/>
    <lineage>
        <taxon>Bacteria</taxon>
        <taxon>Pseudomonadati</taxon>
        <taxon>Pseudomonadota</taxon>
        <taxon>Betaproteobacteria</taxon>
        <taxon>Burkholderiales</taxon>
        <taxon>Comamonadaceae</taxon>
        <taxon>Ottowia</taxon>
    </lineage>
</organism>
<keyword evidence="7" id="KW-0204">Cytolysis</keyword>
<sequence length="506" mass="52940">MPYRINAMSTPSPQRLRSLLAFSVTLGMLGGCAAPTAQLAPRPPDTAWQPNASSKDFVLPPKPALAELIPTPGIDTLHPYSLAELIDLAQRNHPATRIAWIAARNAATTTEIAQRSWLPRLSATVLAGARHRQGEAGGQTLSVNSERNGHAAAGILSLQWLLFDFGEREALAEGAGQEAIAAHIGFTAAHQQIIEAVSLAYYAHGAARTRVGVAQGALANSRQVLEAAQARFKQGIGTVLEVAHAQQAVAQAELARVQAHGRERDTYHSLIAAMGISPLTPLKLADAPEPRLGIADKEPIERLVAAALARRPDIQAAYATLQTSRAGAKATDAARMPKVFLAASASRSSGTNVTTFPGFGQDGPTLNLSGSGSGVGAFIGVTIPLWDGETRASMQLQAYQRVEAAQARLDRVRQQAVQQIVVAQDALFTALASVEAATQLRMASRVTQEAASDAYRHGIGTVTAVTLAETQLLEAGQLLADARAAAQSAAVTLALATGALGSAPRP</sequence>
<dbReference type="EMBL" id="JBEPSH010000007">
    <property type="protein sequence ID" value="MET4578780.1"/>
    <property type="molecule type" value="Genomic_DNA"/>
</dbReference>
<reference evidence="9 10" key="1">
    <citation type="submission" date="2024-06" db="EMBL/GenBank/DDBJ databases">
        <title>Sorghum-associated microbial communities from plants grown in Nebraska, USA.</title>
        <authorList>
            <person name="Schachtman D."/>
        </authorList>
    </citation>
    <scope>NUCLEOTIDE SEQUENCE [LARGE SCALE GENOMIC DNA]</scope>
    <source>
        <strain evidence="9 10">2709</strain>
    </source>
</reference>
<evidence type="ECO:0000256" key="3">
    <source>
        <dbReference type="ARBA" id="ARBA00022452"/>
    </source>
</evidence>
<comment type="subcellular location">
    <subcellularLocation>
        <location evidence="7">Cell outer membrane</location>
        <topology evidence="7">Peripheral membrane protein</topology>
    </subcellularLocation>
</comment>
<dbReference type="PANTHER" id="PTHR30026">
    <property type="entry name" value="OUTER MEMBRANE PROTEIN TOLC"/>
    <property type="match status" value="1"/>
</dbReference>
<keyword evidence="5 7" id="KW-0472">Membrane</keyword>
<dbReference type="Pfam" id="PF02321">
    <property type="entry name" value="OEP"/>
    <property type="match status" value="2"/>
</dbReference>
<evidence type="ECO:0000256" key="4">
    <source>
        <dbReference type="ARBA" id="ARBA00022692"/>
    </source>
</evidence>
<dbReference type="SUPFAM" id="SSF56954">
    <property type="entry name" value="Outer membrane efflux proteins (OEP)"/>
    <property type="match status" value="1"/>
</dbReference>
<keyword evidence="8" id="KW-0732">Signal</keyword>
<proteinExistence type="inferred from homology"/>